<evidence type="ECO:0000259" key="4">
    <source>
        <dbReference type="PROSITE" id="PS50995"/>
    </source>
</evidence>
<dbReference type="GO" id="GO:0003677">
    <property type="term" value="F:DNA binding"/>
    <property type="evidence" value="ECO:0007669"/>
    <property type="project" value="UniProtKB-KW"/>
</dbReference>
<dbReference type="InterPro" id="IPR036388">
    <property type="entry name" value="WH-like_DNA-bd_sf"/>
</dbReference>
<dbReference type="OrthoDB" id="2734388at2"/>
<protein>
    <submittedName>
        <fullName evidence="6">Transcriptional regulator, MarR family</fullName>
    </submittedName>
</protein>
<dbReference type="Pfam" id="PF01047">
    <property type="entry name" value="MarR"/>
    <property type="match status" value="1"/>
</dbReference>
<dbReference type="EMBL" id="CP011366">
    <property type="protein sequence ID" value="AKG75027.1"/>
    <property type="molecule type" value="Genomic_DNA"/>
</dbReference>
<reference evidence="5 7" key="1">
    <citation type="journal article" date="2015" name="Int. J. Syst. Evol. Microbiol.">
        <title>Complete genome sequence of Salinicoccus halodurans H3B36, isolated from the Qaidam Basin in China.</title>
        <authorList>
            <person name="Jiang K."/>
            <person name="Xue Y."/>
            <person name="Ma Y."/>
        </authorList>
    </citation>
    <scope>NUCLEOTIDE SEQUENCE [LARGE SCALE GENOMIC DNA]</scope>
    <source>
        <strain evidence="5 7">H3B36</strain>
    </source>
</reference>
<evidence type="ECO:0000256" key="1">
    <source>
        <dbReference type="ARBA" id="ARBA00023015"/>
    </source>
</evidence>
<evidence type="ECO:0000313" key="5">
    <source>
        <dbReference type="EMBL" id="AKG75027.1"/>
    </source>
</evidence>
<dbReference type="EMBL" id="FOTB01000002">
    <property type="protein sequence ID" value="SFK64805.1"/>
    <property type="molecule type" value="Genomic_DNA"/>
</dbReference>
<dbReference type="GO" id="GO:0003700">
    <property type="term" value="F:DNA-binding transcription factor activity"/>
    <property type="evidence" value="ECO:0007669"/>
    <property type="project" value="InterPro"/>
</dbReference>
<keyword evidence="2" id="KW-0238">DNA-binding</keyword>
<evidence type="ECO:0000256" key="3">
    <source>
        <dbReference type="ARBA" id="ARBA00023163"/>
    </source>
</evidence>
<dbReference type="Proteomes" id="UP000034029">
    <property type="component" value="Chromosome"/>
</dbReference>
<dbReference type="RefSeq" id="WP_046791204.1">
    <property type="nucleotide sequence ID" value="NZ_CP011366.1"/>
</dbReference>
<dbReference type="PANTHER" id="PTHR42756">
    <property type="entry name" value="TRANSCRIPTIONAL REGULATOR, MARR"/>
    <property type="match status" value="1"/>
</dbReference>
<keyword evidence="3" id="KW-0804">Transcription</keyword>
<dbReference type="SMART" id="SM00347">
    <property type="entry name" value="HTH_MARR"/>
    <property type="match status" value="1"/>
</dbReference>
<sequence length="135" mass="15991">MRIEQEFFDAYVALYRPYINRANSILTTYSLYSSQWLILKDIAKHGTTTLVDVSRRRQIEKSTANKVIKHLLELGLIQSEQGEDRRVKNLTMTEEGAHLFDEVSKRMHEMQREVLQNVDQEQLEEMIITFEKMKI</sequence>
<accession>A0A0F7HLU5</accession>
<dbReference type="Gene3D" id="1.10.10.10">
    <property type="entry name" value="Winged helix-like DNA-binding domain superfamily/Winged helix DNA-binding domain"/>
    <property type="match status" value="1"/>
</dbReference>
<dbReference type="InterPro" id="IPR000835">
    <property type="entry name" value="HTH_MarR-typ"/>
</dbReference>
<dbReference type="PANTHER" id="PTHR42756:SF1">
    <property type="entry name" value="TRANSCRIPTIONAL REPRESSOR OF EMRAB OPERON"/>
    <property type="match status" value="1"/>
</dbReference>
<dbReference type="SUPFAM" id="SSF46785">
    <property type="entry name" value="Winged helix' DNA-binding domain"/>
    <property type="match status" value="1"/>
</dbReference>
<dbReference type="AlphaFoldDB" id="A0A0F7HLU5"/>
<evidence type="ECO:0000313" key="8">
    <source>
        <dbReference type="Proteomes" id="UP000183090"/>
    </source>
</evidence>
<name>A0A0F7HLU5_9STAP</name>
<organism evidence="6 8">
    <name type="scientific">Salinicoccus halodurans</name>
    <dbReference type="NCBI Taxonomy" id="407035"/>
    <lineage>
        <taxon>Bacteria</taxon>
        <taxon>Bacillati</taxon>
        <taxon>Bacillota</taxon>
        <taxon>Bacilli</taxon>
        <taxon>Bacillales</taxon>
        <taxon>Staphylococcaceae</taxon>
        <taxon>Salinicoccus</taxon>
    </lineage>
</organism>
<dbReference type="InterPro" id="IPR036390">
    <property type="entry name" value="WH_DNA-bd_sf"/>
</dbReference>
<feature type="domain" description="HTH marR-type" evidence="4">
    <location>
        <begin position="1"/>
        <end position="135"/>
    </location>
</feature>
<dbReference type="KEGG" id="shv:AAT16_13035"/>
<evidence type="ECO:0000313" key="7">
    <source>
        <dbReference type="Proteomes" id="UP000034029"/>
    </source>
</evidence>
<evidence type="ECO:0000256" key="2">
    <source>
        <dbReference type="ARBA" id="ARBA00023125"/>
    </source>
</evidence>
<dbReference type="Proteomes" id="UP000183090">
    <property type="component" value="Unassembled WGS sequence"/>
</dbReference>
<proteinExistence type="predicted"/>
<reference evidence="7" key="2">
    <citation type="submission" date="2015-04" db="EMBL/GenBank/DDBJ databases">
        <title>Complete genome sequence of Salinicoccus halodurans strain H3B36, isolated from the Qaidam basin of China.</title>
        <authorList>
            <person name="Ma Y."/>
            <person name="Jiang K."/>
            <person name="Xue Y."/>
        </authorList>
    </citation>
    <scope>NUCLEOTIDE SEQUENCE [LARGE SCALE GENOMIC DNA]</scope>
    <source>
        <strain evidence="7">H3B36</strain>
    </source>
</reference>
<gene>
    <name evidence="5" type="ORF">AAT16_13035</name>
    <name evidence="6" type="ORF">SAMN05216235_0862</name>
</gene>
<dbReference type="PROSITE" id="PS50995">
    <property type="entry name" value="HTH_MARR_2"/>
    <property type="match status" value="1"/>
</dbReference>
<reference evidence="6 8" key="3">
    <citation type="submission" date="2016-10" db="EMBL/GenBank/DDBJ databases">
        <authorList>
            <person name="Varghese N."/>
            <person name="Submissions S."/>
        </authorList>
    </citation>
    <scope>NUCLEOTIDE SEQUENCE [LARGE SCALE GENOMIC DNA]</scope>
    <source>
        <strain evidence="6 8">CGMCC 1.6501</strain>
    </source>
</reference>
<evidence type="ECO:0000313" key="6">
    <source>
        <dbReference type="EMBL" id="SFK64805.1"/>
    </source>
</evidence>
<keyword evidence="1" id="KW-0805">Transcription regulation</keyword>
<keyword evidence="7" id="KW-1185">Reference proteome</keyword>